<sequence length="104" mass="12022">MKIAIAALDVLHSYPATPRMKNLVPYCRLSFYMEGDNSLAFSGCIDSIQYCHFQVISGIVSMATCTKRFCNKIMYYHVIRFCKGTKRFCTLETFPIMYYLPHVP</sequence>
<evidence type="ECO:0000313" key="2">
    <source>
        <dbReference type="Proteomes" id="UP001168098"/>
    </source>
</evidence>
<accession>A0AA39AJ84</accession>
<dbReference type="Proteomes" id="UP001168098">
    <property type="component" value="Unassembled WGS sequence"/>
</dbReference>
<evidence type="ECO:0000313" key="1">
    <source>
        <dbReference type="EMBL" id="KAJ9708072.1"/>
    </source>
</evidence>
<comment type="caution">
    <text evidence="1">The sequence shown here is derived from an EMBL/GenBank/DDBJ whole genome shotgun (WGS) entry which is preliminary data.</text>
</comment>
<keyword evidence="2" id="KW-1185">Reference proteome</keyword>
<gene>
    <name evidence="1" type="ORF">PVL29_000233</name>
</gene>
<dbReference type="EMBL" id="JARBHA010000001">
    <property type="protein sequence ID" value="KAJ9708072.1"/>
    <property type="molecule type" value="Genomic_DNA"/>
</dbReference>
<organism evidence="1 2">
    <name type="scientific">Vitis rotundifolia</name>
    <name type="common">Muscadine grape</name>
    <dbReference type="NCBI Taxonomy" id="103349"/>
    <lineage>
        <taxon>Eukaryota</taxon>
        <taxon>Viridiplantae</taxon>
        <taxon>Streptophyta</taxon>
        <taxon>Embryophyta</taxon>
        <taxon>Tracheophyta</taxon>
        <taxon>Spermatophyta</taxon>
        <taxon>Magnoliopsida</taxon>
        <taxon>eudicotyledons</taxon>
        <taxon>Gunneridae</taxon>
        <taxon>Pentapetalae</taxon>
        <taxon>rosids</taxon>
        <taxon>Vitales</taxon>
        <taxon>Vitaceae</taxon>
        <taxon>Viteae</taxon>
        <taxon>Vitis</taxon>
    </lineage>
</organism>
<proteinExistence type="predicted"/>
<protein>
    <submittedName>
        <fullName evidence="1">Uncharacterized protein</fullName>
    </submittedName>
</protein>
<dbReference type="AlphaFoldDB" id="A0AA39AJ84"/>
<reference evidence="1 2" key="1">
    <citation type="journal article" date="2023" name="BMC Biotechnol.">
        <title>Vitis rotundifolia cv Carlos genome sequencing.</title>
        <authorList>
            <person name="Huff M."/>
            <person name="Hulse-Kemp A."/>
            <person name="Scheffler B."/>
            <person name="Youngblood R."/>
            <person name="Simpson S."/>
            <person name="Babiker E."/>
            <person name="Staton M."/>
        </authorList>
    </citation>
    <scope>NUCLEOTIDE SEQUENCE [LARGE SCALE GENOMIC DNA]</scope>
    <source>
        <tissue evidence="1">Leaf</tissue>
    </source>
</reference>
<name>A0AA39AJ84_VITRO</name>